<feature type="non-terminal residue" evidence="1">
    <location>
        <position position="244"/>
    </location>
</feature>
<name>A0ABN8MNF1_9CNID</name>
<proteinExistence type="predicted"/>
<dbReference type="Gene3D" id="2.60.120.920">
    <property type="match status" value="1"/>
</dbReference>
<sequence length="244" mass="27737">MTNAHLRLFIFTNERKMDFVLQELERNRQMVNQIAYKTFAASGINGSIFPTGPKAWQKGNQNQGCLLICEGSKLCGICKDINYRAEYHGARYKFPFLQIRPILRYVLIQETGKRRLLGLGVVGEYYGNHALPGWLKGSVGYHIDEGKIFDANNPTKGREYEVFGQVIKLIFQIFFAGAMAYRGDLIGCTVKFDLAKDGKVPIVFYLNGRPITEHENEILMEYTHNGKLYPYIGMGHTGLRVLAK</sequence>
<accession>A0ABN8MNF1</accession>
<dbReference type="Proteomes" id="UP001159405">
    <property type="component" value="Unassembled WGS sequence"/>
</dbReference>
<evidence type="ECO:0000313" key="1">
    <source>
        <dbReference type="EMBL" id="CAH3032253.1"/>
    </source>
</evidence>
<dbReference type="EMBL" id="CALNXK010000001">
    <property type="protein sequence ID" value="CAH3032253.1"/>
    <property type="molecule type" value="Genomic_DNA"/>
</dbReference>
<keyword evidence="2" id="KW-1185">Reference proteome</keyword>
<reference evidence="1 2" key="1">
    <citation type="submission" date="2022-05" db="EMBL/GenBank/DDBJ databases">
        <authorList>
            <consortium name="Genoscope - CEA"/>
            <person name="William W."/>
        </authorList>
    </citation>
    <scope>NUCLEOTIDE SEQUENCE [LARGE SCALE GENOMIC DNA]</scope>
</reference>
<protein>
    <submittedName>
        <fullName evidence="1">Uncharacterized protein</fullName>
    </submittedName>
</protein>
<dbReference type="InterPro" id="IPR043136">
    <property type="entry name" value="B30.2/SPRY_sf"/>
</dbReference>
<organism evidence="1 2">
    <name type="scientific">Porites lobata</name>
    <dbReference type="NCBI Taxonomy" id="104759"/>
    <lineage>
        <taxon>Eukaryota</taxon>
        <taxon>Metazoa</taxon>
        <taxon>Cnidaria</taxon>
        <taxon>Anthozoa</taxon>
        <taxon>Hexacorallia</taxon>
        <taxon>Scleractinia</taxon>
        <taxon>Fungiina</taxon>
        <taxon>Poritidae</taxon>
        <taxon>Porites</taxon>
    </lineage>
</organism>
<gene>
    <name evidence="1" type="ORF">PLOB_00000239</name>
</gene>
<comment type="caution">
    <text evidence="1">The sequence shown here is derived from an EMBL/GenBank/DDBJ whole genome shotgun (WGS) entry which is preliminary data.</text>
</comment>
<evidence type="ECO:0000313" key="2">
    <source>
        <dbReference type="Proteomes" id="UP001159405"/>
    </source>
</evidence>